<gene>
    <name evidence="1" type="ORF">RQM59_06455</name>
</gene>
<name>A0ABU3LFV2_9FLAO</name>
<reference evidence="1 2" key="1">
    <citation type="submission" date="2023-09" db="EMBL/GenBank/DDBJ databases">
        <title>Novel taxa isolated from Blanes Bay.</title>
        <authorList>
            <person name="Rey-Velasco X."/>
            <person name="Lucena T."/>
        </authorList>
    </citation>
    <scope>NUCLEOTIDE SEQUENCE [LARGE SCALE GENOMIC DNA]</scope>
    <source>
        <strain evidence="1 2">S356</strain>
    </source>
</reference>
<protein>
    <submittedName>
        <fullName evidence="1">DUF6452 family protein</fullName>
    </submittedName>
</protein>
<evidence type="ECO:0000313" key="1">
    <source>
        <dbReference type="EMBL" id="MDT7832013.1"/>
    </source>
</evidence>
<dbReference type="PROSITE" id="PS51257">
    <property type="entry name" value="PROKAR_LIPOPROTEIN"/>
    <property type="match status" value="1"/>
</dbReference>
<sequence>MKKIGFLLVLVLLVTSCEKDDICIEPITPNLILRFYNNTSQTDIKAVERLSVWADGKDTLSAYTSITTDSIVIPLNAEASQTIYNFKMNNVDGNIVNNQTDQLTISYDVEAVYVSRSCGFKAIFNNVTITSGGGWIQSFTPTAITTINNESSAHVQIFH</sequence>
<proteinExistence type="predicted"/>
<comment type="caution">
    <text evidence="1">The sequence shown here is derived from an EMBL/GenBank/DDBJ whole genome shotgun (WGS) entry which is preliminary data.</text>
</comment>
<dbReference type="Pfam" id="PF20050">
    <property type="entry name" value="DUF6452"/>
    <property type="match status" value="1"/>
</dbReference>
<keyword evidence="2" id="KW-1185">Reference proteome</keyword>
<dbReference type="RefSeq" id="WP_349241265.1">
    <property type="nucleotide sequence ID" value="NZ_JAVTTO010000002.1"/>
</dbReference>
<dbReference type="Proteomes" id="UP001257277">
    <property type="component" value="Unassembled WGS sequence"/>
</dbReference>
<dbReference type="InterPro" id="IPR045607">
    <property type="entry name" value="DUF6452"/>
</dbReference>
<accession>A0ABU3LFV2</accession>
<dbReference type="EMBL" id="JAVTTO010000002">
    <property type="protein sequence ID" value="MDT7832013.1"/>
    <property type="molecule type" value="Genomic_DNA"/>
</dbReference>
<organism evidence="1 2">
    <name type="scientific">Asprobacillus argus</name>
    <dbReference type="NCBI Taxonomy" id="3076534"/>
    <lineage>
        <taxon>Bacteria</taxon>
        <taxon>Pseudomonadati</taxon>
        <taxon>Bacteroidota</taxon>
        <taxon>Flavobacteriia</taxon>
        <taxon>Flavobacteriales</taxon>
        <taxon>Flavobacteriaceae</taxon>
        <taxon>Asprobacillus</taxon>
    </lineage>
</organism>
<evidence type="ECO:0000313" key="2">
    <source>
        <dbReference type="Proteomes" id="UP001257277"/>
    </source>
</evidence>